<feature type="domain" description="N-acetyltransferase" evidence="3">
    <location>
        <begin position="26"/>
        <end position="165"/>
    </location>
</feature>
<dbReference type="Gene3D" id="3.40.630.30">
    <property type="match status" value="1"/>
</dbReference>
<dbReference type="CDD" id="cd04301">
    <property type="entry name" value="NAT_SF"/>
    <property type="match status" value="1"/>
</dbReference>
<protein>
    <submittedName>
        <fullName evidence="4">Acetyltransferase</fullName>
    </submittedName>
</protein>
<dbReference type="EMBL" id="AP009493">
    <property type="protein sequence ID" value="BAG16956.1"/>
    <property type="molecule type" value="Genomic_DNA"/>
</dbReference>
<evidence type="ECO:0000256" key="2">
    <source>
        <dbReference type="ARBA" id="ARBA00023315"/>
    </source>
</evidence>
<name>B1VND3_STRGG</name>
<gene>
    <name evidence="4" type="ordered locus">SGR_127</name>
</gene>
<reference evidence="5" key="1">
    <citation type="journal article" date="2008" name="J. Bacteriol.">
        <title>Genome sequence of the streptomycin-producing microorganism Streptomyces griseus IFO 13350.</title>
        <authorList>
            <person name="Ohnishi Y."/>
            <person name="Ishikawa J."/>
            <person name="Hara H."/>
            <person name="Suzuki H."/>
            <person name="Ikenoya M."/>
            <person name="Ikeda H."/>
            <person name="Yamashita A."/>
            <person name="Hattori M."/>
            <person name="Horinouchi S."/>
        </authorList>
    </citation>
    <scope>NUCLEOTIDE SEQUENCE [LARGE SCALE GENOMIC DNA]</scope>
    <source>
        <strain evidence="5">JCM 4626 / NBRC 13350</strain>
    </source>
</reference>
<dbReference type="InterPro" id="IPR000182">
    <property type="entry name" value="GNAT_dom"/>
</dbReference>
<evidence type="ECO:0000256" key="1">
    <source>
        <dbReference type="ARBA" id="ARBA00022679"/>
    </source>
</evidence>
<dbReference type="PANTHER" id="PTHR43877">
    <property type="entry name" value="AMINOALKYLPHOSPHONATE N-ACETYLTRANSFERASE-RELATED-RELATED"/>
    <property type="match status" value="1"/>
</dbReference>
<dbReference type="Proteomes" id="UP000001685">
    <property type="component" value="Chromosome"/>
</dbReference>
<keyword evidence="2" id="KW-0012">Acyltransferase</keyword>
<dbReference type="Pfam" id="PF00583">
    <property type="entry name" value="Acetyltransf_1"/>
    <property type="match status" value="1"/>
</dbReference>
<proteinExistence type="predicted"/>
<evidence type="ECO:0000259" key="3">
    <source>
        <dbReference type="PROSITE" id="PS51186"/>
    </source>
</evidence>
<dbReference type="AlphaFoldDB" id="B1VND3"/>
<evidence type="ECO:0000313" key="4">
    <source>
        <dbReference type="EMBL" id="BAG16956.1"/>
    </source>
</evidence>
<organism evidence="4 5">
    <name type="scientific">Streptomyces griseus subsp. griseus (strain JCM 4626 / CBS 651.72 / NBRC 13350 / KCC S-0626 / ISP 5235)</name>
    <dbReference type="NCBI Taxonomy" id="455632"/>
    <lineage>
        <taxon>Bacteria</taxon>
        <taxon>Bacillati</taxon>
        <taxon>Actinomycetota</taxon>
        <taxon>Actinomycetes</taxon>
        <taxon>Kitasatosporales</taxon>
        <taxon>Streptomycetaceae</taxon>
        <taxon>Streptomyces</taxon>
    </lineage>
</organism>
<dbReference type="SUPFAM" id="SSF55729">
    <property type="entry name" value="Acyl-CoA N-acyltransferases (Nat)"/>
    <property type="match status" value="1"/>
</dbReference>
<dbReference type="InterPro" id="IPR050832">
    <property type="entry name" value="Bact_Acetyltransf"/>
</dbReference>
<dbReference type="HOGENOM" id="CLU_013985_34_3_11"/>
<dbReference type="GO" id="GO:0016747">
    <property type="term" value="F:acyltransferase activity, transferring groups other than amino-acyl groups"/>
    <property type="evidence" value="ECO:0007669"/>
    <property type="project" value="InterPro"/>
</dbReference>
<dbReference type="InterPro" id="IPR016181">
    <property type="entry name" value="Acyl_CoA_acyltransferase"/>
</dbReference>
<accession>B1VND3</accession>
<dbReference type="KEGG" id="sgr:SGR_127"/>
<dbReference type="eggNOG" id="COG0456">
    <property type="taxonomic scope" value="Bacteria"/>
</dbReference>
<keyword evidence="1" id="KW-0808">Transferase</keyword>
<evidence type="ECO:0000313" key="5">
    <source>
        <dbReference type="Proteomes" id="UP000001685"/>
    </source>
</evidence>
<sequence length="165" mass="17666">MASSDLPSLLTFSRATTAPLMDVRVETVREVSGELVDAFGRLLPQLSSRAKPLGFQAVQRMVACDVNTVLVARAAGVIVGTLTLVMFPVPSGLRARVEDVVVDGSARGQGVAGLLTGEALRIAREAGARTVDLTSRPDRAAANRLYERLGFRSRESTVYRVPLDE</sequence>
<dbReference type="PROSITE" id="PS51186">
    <property type="entry name" value="GNAT"/>
    <property type="match status" value="1"/>
</dbReference>